<evidence type="ECO:0000313" key="2">
    <source>
        <dbReference type="Proteomes" id="UP000694044"/>
    </source>
</evidence>
<name>A0A8T1VNN7_9STRA</name>
<dbReference type="AlphaFoldDB" id="A0A8T1VNN7"/>
<proteinExistence type="predicted"/>
<dbReference type="Proteomes" id="UP000694044">
    <property type="component" value="Unassembled WGS sequence"/>
</dbReference>
<sequence>MASPIQPPLGTPNNLSSSPMLDVHLGLLQYGIADVMDEGGAIVAQRVQVALVLPPRLRIWFHAVSRYLQSRYLYSC</sequence>
<comment type="caution">
    <text evidence="1">The sequence shown here is derived from an EMBL/GenBank/DDBJ whole genome shotgun (WGS) entry which is preliminary data.</text>
</comment>
<reference evidence="1" key="1">
    <citation type="submission" date="2021-02" db="EMBL/GenBank/DDBJ databases">
        <authorList>
            <person name="Palmer J.M."/>
        </authorList>
    </citation>
    <scope>NUCLEOTIDE SEQUENCE</scope>
    <source>
        <strain evidence="1">SCRP734</strain>
    </source>
</reference>
<organism evidence="1 2">
    <name type="scientific">Phytophthora pseudosyringae</name>
    <dbReference type="NCBI Taxonomy" id="221518"/>
    <lineage>
        <taxon>Eukaryota</taxon>
        <taxon>Sar</taxon>
        <taxon>Stramenopiles</taxon>
        <taxon>Oomycota</taxon>
        <taxon>Peronosporomycetes</taxon>
        <taxon>Peronosporales</taxon>
        <taxon>Peronosporaceae</taxon>
        <taxon>Phytophthora</taxon>
    </lineage>
</organism>
<evidence type="ECO:0000313" key="1">
    <source>
        <dbReference type="EMBL" id="KAG7382922.1"/>
    </source>
</evidence>
<gene>
    <name evidence="1" type="ORF">PHYPSEUDO_004218</name>
</gene>
<keyword evidence="2" id="KW-1185">Reference proteome</keyword>
<dbReference type="OrthoDB" id="110374at2759"/>
<accession>A0A8T1VNN7</accession>
<dbReference type="EMBL" id="JAGDFM010000192">
    <property type="protein sequence ID" value="KAG7382922.1"/>
    <property type="molecule type" value="Genomic_DNA"/>
</dbReference>
<protein>
    <submittedName>
        <fullName evidence="1">Uncharacterized protein</fullName>
    </submittedName>
</protein>